<dbReference type="EC" id="2.1.1.244" evidence="5"/>
<dbReference type="PANTHER" id="PTHR12753:SF0">
    <property type="entry name" value="ALPHA N-TERMINAL PROTEIN METHYLTRANSFERASE 1"/>
    <property type="match status" value="1"/>
</dbReference>
<dbReference type="GO" id="GO:0071885">
    <property type="term" value="F:N-terminal protein N-methyltransferase activity"/>
    <property type="evidence" value="ECO:0007669"/>
    <property type="project" value="UniProtKB-EC"/>
</dbReference>
<gene>
    <name evidence="13 14" type="primary">LOC116306455</name>
</gene>
<dbReference type="InterPro" id="IPR008576">
    <property type="entry name" value="MeTrfase_NTM1"/>
</dbReference>
<evidence type="ECO:0000313" key="12">
    <source>
        <dbReference type="Proteomes" id="UP000515163"/>
    </source>
</evidence>
<evidence type="ECO:0000256" key="1">
    <source>
        <dbReference type="ARBA" id="ARBA00009059"/>
    </source>
</evidence>
<name>A0A6P8IY45_ACTTE</name>
<evidence type="ECO:0000256" key="6">
    <source>
        <dbReference type="ARBA" id="ARBA00039449"/>
    </source>
</evidence>
<evidence type="ECO:0000313" key="14">
    <source>
        <dbReference type="RefSeq" id="XP_031572381.1"/>
    </source>
</evidence>
<evidence type="ECO:0000256" key="10">
    <source>
        <dbReference type="ARBA" id="ARBA00048167"/>
    </source>
</evidence>
<feature type="binding site" evidence="11">
    <location>
        <position position="88"/>
    </location>
    <ligand>
        <name>S-adenosyl-L-methionine</name>
        <dbReference type="ChEBI" id="CHEBI:59789"/>
    </ligand>
</feature>
<dbReference type="Proteomes" id="UP000515163">
    <property type="component" value="Unplaced"/>
</dbReference>
<dbReference type="PIRSF" id="PIRSF016958">
    <property type="entry name" value="DUF858_MeTrfase_lik"/>
    <property type="match status" value="1"/>
</dbReference>
<comment type="catalytic activity">
    <reaction evidence="10">
        <text>N-terminal L-alanyl-L-prolyl-L-lysyl-[protein] + 3 S-adenosyl-L-methionine = N-terminal N,N,N-trimethyl-L-alanyl-L-prolyl-L-lysyl-[protein] + 3 S-adenosyl-L-homocysteine + 3 H(+)</text>
        <dbReference type="Rhea" id="RHEA:54712"/>
        <dbReference type="Rhea" id="RHEA-COMP:13785"/>
        <dbReference type="Rhea" id="RHEA-COMP:13971"/>
        <dbReference type="ChEBI" id="CHEBI:15378"/>
        <dbReference type="ChEBI" id="CHEBI:57856"/>
        <dbReference type="ChEBI" id="CHEBI:59789"/>
        <dbReference type="ChEBI" id="CHEBI:138057"/>
        <dbReference type="ChEBI" id="CHEBI:138315"/>
        <dbReference type="EC" id="2.1.1.244"/>
    </reaction>
</comment>
<protein>
    <recommendedName>
        <fullName evidence="6">Alpha N-terminal protein methyltransferase 1</fullName>
        <ecNumber evidence="5">2.1.1.244</ecNumber>
    </recommendedName>
    <alternativeName>
        <fullName evidence="7">X-Pro-Lys N-terminal protein methyltransferase 1</fullName>
    </alternativeName>
</protein>
<dbReference type="KEGG" id="aten:116306455"/>
<proteinExistence type="inferred from homology"/>
<evidence type="ECO:0000256" key="8">
    <source>
        <dbReference type="ARBA" id="ARBA00047306"/>
    </source>
</evidence>
<dbReference type="OrthoDB" id="1298661at2759"/>
<dbReference type="AlphaFoldDB" id="A0A6P8IY45"/>
<evidence type="ECO:0000256" key="7">
    <source>
        <dbReference type="ARBA" id="ARBA00043129"/>
    </source>
</evidence>
<comment type="similarity">
    <text evidence="1">Belongs to the methyltransferase superfamily. NTM1 family.</text>
</comment>
<comment type="catalytic activity">
    <reaction evidence="9">
        <text>N-terminal L-prolyl-L-prolyl-L-lysyl-[protein] + 2 S-adenosyl-L-methionine = N-terminal N,N-dimethyl-L-prolyl-L-prolyl-L-lysyl-[protein] + 2 S-adenosyl-L-homocysteine + 2 H(+)</text>
        <dbReference type="Rhea" id="RHEA:54736"/>
        <dbReference type="Rhea" id="RHEA-COMP:13787"/>
        <dbReference type="Rhea" id="RHEA-COMP:13974"/>
        <dbReference type="ChEBI" id="CHEBI:15378"/>
        <dbReference type="ChEBI" id="CHEBI:57856"/>
        <dbReference type="ChEBI" id="CHEBI:59789"/>
        <dbReference type="ChEBI" id="CHEBI:138059"/>
        <dbReference type="ChEBI" id="CHEBI:138318"/>
        <dbReference type="EC" id="2.1.1.244"/>
    </reaction>
</comment>
<dbReference type="CDD" id="cd02440">
    <property type="entry name" value="AdoMet_MTases"/>
    <property type="match status" value="1"/>
</dbReference>
<keyword evidence="12" id="KW-1185">Reference proteome</keyword>
<dbReference type="SUPFAM" id="SSF53335">
    <property type="entry name" value="S-adenosyl-L-methionine-dependent methyltransferases"/>
    <property type="match status" value="1"/>
</dbReference>
<evidence type="ECO:0000256" key="11">
    <source>
        <dbReference type="PIRSR" id="PIRSR016958-1"/>
    </source>
</evidence>
<keyword evidence="4 11" id="KW-0949">S-adenosyl-L-methionine</keyword>
<feature type="binding site" evidence="11">
    <location>
        <begin position="138"/>
        <end position="139"/>
    </location>
    <ligand>
        <name>S-adenosyl-L-methionine</name>
        <dbReference type="ChEBI" id="CHEBI:59789"/>
    </ligand>
</feature>
<comment type="catalytic activity">
    <reaction evidence="8">
        <text>N-terminal L-seryl-L-prolyl-L-lysyl-[protein] + 3 S-adenosyl-L-methionine = N-terminal N,N,N-trimethyl-L-seryl-L-prolyl-L-lysyl-[protein] + 3 S-adenosyl-L-homocysteine + 3 H(+)</text>
        <dbReference type="Rhea" id="RHEA:54724"/>
        <dbReference type="Rhea" id="RHEA-COMP:13789"/>
        <dbReference type="Rhea" id="RHEA-COMP:13973"/>
        <dbReference type="ChEBI" id="CHEBI:15378"/>
        <dbReference type="ChEBI" id="CHEBI:57856"/>
        <dbReference type="ChEBI" id="CHEBI:59789"/>
        <dbReference type="ChEBI" id="CHEBI:138061"/>
        <dbReference type="ChEBI" id="CHEBI:138317"/>
        <dbReference type="EC" id="2.1.1.244"/>
    </reaction>
</comment>
<keyword evidence="3" id="KW-0808">Transferase</keyword>
<accession>A0A6P8IY45</accession>
<evidence type="ECO:0000256" key="5">
    <source>
        <dbReference type="ARBA" id="ARBA00039112"/>
    </source>
</evidence>
<organism evidence="12 14">
    <name type="scientific">Actinia tenebrosa</name>
    <name type="common">Australian red waratah sea anemone</name>
    <dbReference type="NCBI Taxonomy" id="6105"/>
    <lineage>
        <taxon>Eukaryota</taxon>
        <taxon>Metazoa</taxon>
        <taxon>Cnidaria</taxon>
        <taxon>Anthozoa</taxon>
        <taxon>Hexacorallia</taxon>
        <taxon>Actiniaria</taxon>
        <taxon>Actiniidae</taxon>
        <taxon>Actinia</taxon>
    </lineage>
</organism>
<dbReference type="RefSeq" id="XP_031572381.1">
    <property type="nucleotide sequence ID" value="XM_031716521.1"/>
</dbReference>
<dbReference type="GO" id="GO:0005737">
    <property type="term" value="C:cytoplasm"/>
    <property type="evidence" value="ECO:0007669"/>
    <property type="project" value="TreeGrafter"/>
</dbReference>
<dbReference type="InterPro" id="IPR029063">
    <property type="entry name" value="SAM-dependent_MTases_sf"/>
</dbReference>
<dbReference type="RefSeq" id="XP_031572380.1">
    <property type="nucleotide sequence ID" value="XM_031716520.1"/>
</dbReference>
<feature type="binding site" evidence="11">
    <location>
        <position position="93"/>
    </location>
    <ligand>
        <name>S-adenosyl-L-methionine</name>
        <dbReference type="ChEBI" id="CHEBI:59789"/>
    </ligand>
</feature>
<sequence length="249" mass="28719">MEKNDDEVTKSMPEEMKNKNKWYGDAIDYWKEIPATDNGMLGGFAHISSADIDGSKKFLKQFLEPQVKKQKTESDQPRTQSRVALDCGAGIGRVTKQLLIPLFDKVDMLEQNKDFLDHCDEYMGDLRSKIENLYPIGLQEFDPEPGRYDVIWCQWVMGHLTDDDFIEFLNRCKKGLAEGGIVCIKENIVTRQDYDIDAVDSSVTRSHQHFAKLFERANMTVLKRETQSNFPKEIYKVNMYALVANDTQE</sequence>
<reference evidence="13 14" key="1">
    <citation type="submission" date="2025-04" db="UniProtKB">
        <authorList>
            <consortium name="RefSeq"/>
        </authorList>
    </citation>
    <scope>IDENTIFICATION</scope>
    <source>
        <tissue evidence="13 14">Tentacle</tissue>
    </source>
</reference>
<evidence type="ECO:0000256" key="4">
    <source>
        <dbReference type="ARBA" id="ARBA00022691"/>
    </source>
</evidence>
<dbReference type="FunFam" id="3.40.50.150:FF:000025">
    <property type="entry name" value="N-terminal Xaa-Pro-Lys N-methyltransferase 1"/>
    <property type="match status" value="1"/>
</dbReference>
<dbReference type="Gene3D" id="3.40.50.150">
    <property type="entry name" value="Vaccinia Virus protein VP39"/>
    <property type="match status" value="1"/>
</dbReference>
<dbReference type="Pfam" id="PF05891">
    <property type="entry name" value="Methyltransf_PK"/>
    <property type="match status" value="1"/>
</dbReference>
<evidence type="ECO:0000313" key="13">
    <source>
        <dbReference type="RefSeq" id="XP_031572380.1"/>
    </source>
</evidence>
<keyword evidence="2" id="KW-0489">Methyltransferase</keyword>
<dbReference type="GeneID" id="116306455"/>
<evidence type="ECO:0000256" key="2">
    <source>
        <dbReference type="ARBA" id="ARBA00022603"/>
    </source>
</evidence>
<evidence type="ECO:0000256" key="3">
    <source>
        <dbReference type="ARBA" id="ARBA00022679"/>
    </source>
</evidence>
<feature type="binding site" evidence="11">
    <location>
        <position position="154"/>
    </location>
    <ligand>
        <name>S-adenosyl-L-methionine</name>
        <dbReference type="ChEBI" id="CHEBI:59789"/>
    </ligand>
</feature>
<dbReference type="PANTHER" id="PTHR12753">
    <property type="entry name" value="AD-003 - RELATED"/>
    <property type="match status" value="1"/>
</dbReference>
<evidence type="ECO:0000256" key="9">
    <source>
        <dbReference type="ARBA" id="ARBA00047885"/>
    </source>
</evidence>
<dbReference type="GO" id="GO:0032259">
    <property type="term" value="P:methylation"/>
    <property type="evidence" value="ECO:0007669"/>
    <property type="project" value="UniProtKB-KW"/>
</dbReference>